<organism evidence="5 6">
    <name type="scientific">Desulfosporosinus acidiphilus (strain DSM 22704 / JCM 16185 / SJ4)</name>
    <dbReference type="NCBI Taxonomy" id="646529"/>
    <lineage>
        <taxon>Bacteria</taxon>
        <taxon>Bacillati</taxon>
        <taxon>Bacillota</taxon>
        <taxon>Clostridia</taxon>
        <taxon>Eubacteriales</taxon>
        <taxon>Desulfitobacteriaceae</taxon>
        <taxon>Desulfosporosinus</taxon>
    </lineage>
</organism>
<comment type="similarity">
    <text evidence="3">Belongs to the flavoredoxin family.</text>
</comment>
<feature type="domain" description="Flavin reductase like" evidence="4">
    <location>
        <begin position="10"/>
        <end position="165"/>
    </location>
</feature>
<dbReference type="HOGENOM" id="CLU_059021_5_5_9"/>
<comment type="cofactor">
    <cofactor evidence="1">
        <name>FMN</name>
        <dbReference type="ChEBI" id="CHEBI:58210"/>
    </cofactor>
</comment>
<proteinExistence type="inferred from homology"/>
<dbReference type="InterPro" id="IPR012349">
    <property type="entry name" value="Split_barrel_FMN-bd"/>
</dbReference>
<dbReference type="SUPFAM" id="SSF50475">
    <property type="entry name" value="FMN-binding split barrel"/>
    <property type="match status" value="1"/>
</dbReference>
<dbReference type="SMART" id="SM00903">
    <property type="entry name" value="Flavin_Reduct"/>
    <property type="match status" value="1"/>
</dbReference>
<gene>
    <name evidence="5" type="ordered locus">Desaci_2265</name>
</gene>
<dbReference type="OrthoDB" id="9806228at2"/>
<name>I4D5Z6_DESAJ</name>
<accession>I4D5Z6</accession>
<evidence type="ECO:0000256" key="3">
    <source>
        <dbReference type="ARBA" id="ARBA00038054"/>
    </source>
</evidence>
<dbReference type="GO" id="GO:0016646">
    <property type="term" value="F:oxidoreductase activity, acting on the CH-NH group of donors, NAD or NADP as acceptor"/>
    <property type="evidence" value="ECO:0007669"/>
    <property type="project" value="UniProtKB-ARBA"/>
</dbReference>
<evidence type="ECO:0000313" key="6">
    <source>
        <dbReference type="Proteomes" id="UP000002892"/>
    </source>
</evidence>
<dbReference type="EMBL" id="CP003639">
    <property type="protein sequence ID" value="AFM41220.1"/>
    <property type="molecule type" value="Genomic_DNA"/>
</dbReference>
<dbReference type="Proteomes" id="UP000002892">
    <property type="component" value="Chromosome"/>
</dbReference>
<dbReference type="InterPro" id="IPR002563">
    <property type="entry name" value="Flavin_Rdtase-like_dom"/>
</dbReference>
<keyword evidence="2" id="KW-0285">Flavoprotein</keyword>
<dbReference type="GO" id="GO:0010181">
    <property type="term" value="F:FMN binding"/>
    <property type="evidence" value="ECO:0007669"/>
    <property type="project" value="InterPro"/>
</dbReference>
<evidence type="ECO:0000256" key="1">
    <source>
        <dbReference type="ARBA" id="ARBA00001917"/>
    </source>
</evidence>
<dbReference type="AlphaFoldDB" id="I4D5Z6"/>
<reference evidence="5 6" key="1">
    <citation type="journal article" date="2012" name="J. Bacteriol.">
        <title>Complete genome sequences of Desulfosporosinus orientis DSM765T, Desulfosporosinus youngiae DSM17734T, Desulfosporosinus meridiei DSM13257T, and Desulfosporosinus acidiphilus DSM22704T.</title>
        <authorList>
            <person name="Pester M."/>
            <person name="Brambilla E."/>
            <person name="Alazard D."/>
            <person name="Rattei T."/>
            <person name="Weinmaier T."/>
            <person name="Han J."/>
            <person name="Lucas S."/>
            <person name="Lapidus A."/>
            <person name="Cheng J.F."/>
            <person name="Goodwin L."/>
            <person name="Pitluck S."/>
            <person name="Peters L."/>
            <person name="Ovchinnikova G."/>
            <person name="Teshima H."/>
            <person name="Detter J.C."/>
            <person name="Han C.S."/>
            <person name="Tapia R."/>
            <person name="Land M.L."/>
            <person name="Hauser L."/>
            <person name="Kyrpides N.C."/>
            <person name="Ivanova N.N."/>
            <person name="Pagani I."/>
            <person name="Huntmann M."/>
            <person name="Wei C.L."/>
            <person name="Davenport K.W."/>
            <person name="Daligault H."/>
            <person name="Chain P.S."/>
            <person name="Chen A."/>
            <person name="Mavromatis K."/>
            <person name="Markowitz V."/>
            <person name="Szeto E."/>
            <person name="Mikhailova N."/>
            <person name="Pati A."/>
            <person name="Wagner M."/>
            <person name="Woyke T."/>
            <person name="Ollivier B."/>
            <person name="Klenk H.P."/>
            <person name="Spring S."/>
            <person name="Loy A."/>
        </authorList>
    </citation>
    <scope>NUCLEOTIDE SEQUENCE [LARGE SCALE GENOMIC DNA]</scope>
    <source>
        <strain evidence="6">DSM 22704 / JCM 16185 / SJ4</strain>
    </source>
</reference>
<dbReference type="Gene3D" id="2.30.110.10">
    <property type="entry name" value="Electron Transport, Fmn-binding Protein, Chain A"/>
    <property type="match status" value="1"/>
</dbReference>
<dbReference type="Pfam" id="PF01613">
    <property type="entry name" value="Flavin_Reduct"/>
    <property type="match status" value="1"/>
</dbReference>
<dbReference type="PANTHER" id="PTHR43567">
    <property type="entry name" value="FLAVOREDOXIN-RELATED-RELATED"/>
    <property type="match status" value="1"/>
</dbReference>
<dbReference type="InterPro" id="IPR052174">
    <property type="entry name" value="Flavoredoxin"/>
</dbReference>
<sequence length="186" mass="20781">MSKIMKNPSTSLFPIPTILVSSQLEGYSPNIITIAWTGVLNSVPPIVYISVNPQRHSHKMIKESGEYVINIPSVSQVKIVDYCGIVSGRTTDKFRETKLTPIPASFVKAPMISECPVNIECKVKDTIFLGSHDVFISEVLAVHFNEEVLDSNQRPDLNKINPYAYGLSEYREIGQKLGSYGYSRKE</sequence>
<keyword evidence="6" id="KW-1185">Reference proteome</keyword>
<dbReference type="RefSeq" id="WP_014827223.1">
    <property type="nucleotide sequence ID" value="NC_018068.1"/>
</dbReference>
<dbReference type="eggNOG" id="COG1853">
    <property type="taxonomic scope" value="Bacteria"/>
</dbReference>
<dbReference type="KEGG" id="dai:Desaci_2265"/>
<dbReference type="PANTHER" id="PTHR43567:SF1">
    <property type="entry name" value="FLAVOREDOXIN"/>
    <property type="match status" value="1"/>
</dbReference>
<protein>
    <submittedName>
        <fullName evidence="5">Conserved protein of DIM6/NTAB family</fullName>
    </submittedName>
</protein>
<evidence type="ECO:0000313" key="5">
    <source>
        <dbReference type="EMBL" id="AFM41220.1"/>
    </source>
</evidence>
<evidence type="ECO:0000256" key="2">
    <source>
        <dbReference type="ARBA" id="ARBA00022630"/>
    </source>
</evidence>
<evidence type="ECO:0000259" key="4">
    <source>
        <dbReference type="SMART" id="SM00903"/>
    </source>
</evidence>